<dbReference type="AlphaFoldDB" id="D3S0W7"/>
<dbReference type="PRINTS" id="PR01270">
    <property type="entry name" value="HDASUPER"/>
</dbReference>
<feature type="domain" description="Histone deacetylase" evidence="1">
    <location>
        <begin position="68"/>
        <end position="271"/>
    </location>
</feature>
<evidence type="ECO:0000313" key="2">
    <source>
        <dbReference type="EMBL" id="ADC66358.1"/>
    </source>
</evidence>
<dbReference type="HOGENOM" id="CLU_007727_8_4_2"/>
<dbReference type="Gene3D" id="3.40.800.20">
    <property type="entry name" value="Histone deacetylase domain"/>
    <property type="match status" value="1"/>
</dbReference>
<proteinExistence type="predicted"/>
<dbReference type="InterPro" id="IPR023801">
    <property type="entry name" value="His_deacetylse_dom"/>
</dbReference>
<accession>D3S0W7</accession>
<dbReference type="RefSeq" id="WP_012966696.1">
    <property type="nucleotide sequence ID" value="NC_013849.1"/>
</dbReference>
<dbReference type="InterPro" id="IPR023696">
    <property type="entry name" value="Ureohydrolase_dom_sf"/>
</dbReference>
<dbReference type="Pfam" id="PF00850">
    <property type="entry name" value="Hist_deacetyl"/>
    <property type="match status" value="1"/>
</dbReference>
<dbReference type="GO" id="GO:0040029">
    <property type="term" value="P:epigenetic regulation of gene expression"/>
    <property type="evidence" value="ECO:0007669"/>
    <property type="project" value="TreeGrafter"/>
</dbReference>
<dbReference type="PANTHER" id="PTHR10625">
    <property type="entry name" value="HISTONE DEACETYLASE HDAC1-RELATED"/>
    <property type="match status" value="1"/>
</dbReference>
<dbReference type="STRING" id="589924.Ferp_2232"/>
<dbReference type="InterPro" id="IPR037138">
    <property type="entry name" value="His_deacetylse_dom_sf"/>
</dbReference>
<dbReference type="KEGG" id="fpl:Ferp_2232"/>
<reference evidence="2 3" key="2">
    <citation type="journal article" date="2011" name="Stand. Genomic Sci.">
        <title>Complete genome sequence of Ferroglobus placidus AEDII12DO.</title>
        <authorList>
            <person name="Anderson I."/>
            <person name="Risso C."/>
            <person name="Holmes D."/>
            <person name="Lucas S."/>
            <person name="Copeland A."/>
            <person name="Lapidus A."/>
            <person name="Cheng J.F."/>
            <person name="Bruce D."/>
            <person name="Goodwin L."/>
            <person name="Pitluck S."/>
            <person name="Saunders E."/>
            <person name="Brettin T."/>
            <person name="Detter J.C."/>
            <person name="Han C."/>
            <person name="Tapia R."/>
            <person name="Larimer F."/>
            <person name="Land M."/>
            <person name="Hauser L."/>
            <person name="Woyke T."/>
            <person name="Lovley D."/>
            <person name="Kyrpides N."/>
            <person name="Ivanova N."/>
        </authorList>
    </citation>
    <scope>NUCLEOTIDE SEQUENCE [LARGE SCALE GENOMIC DNA]</scope>
    <source>
        <strain evidence="3">DSM 10642 / AEDII12DO</strain>
    </source>
</reference>
<dbReference type="GeneID" id="8779770"/>
<sequence>MATYVFFHREFVGKNWPIVGDRYRGFESLIEEFKKLGAAVFEPEEVDENLLLKVHTEKFLEEQSKNWYYRGAKLTVGGVVKACELVWKEKGNAVVFSVAAGHHAGRNHAWGGTYLNCAGTALVRLRELGLRRIALIDTDAHHGDGDRDVLFGDRNALHICFCWNNIVEDGGTKICVRVSDVDGDEEYLERVLDTFGIIEKFEPEMILHFFGHDTHKYDYGSLGLSEEFFPKLAKEIKNLADEICEGRYVLIDGGGANREVGMKIWREIVKILLS</sequence>
<name>D3S0W7_FERPA</name>
<dbReference type="SUPFAM" id="SSF52768">
    <property type="entry name" value="Arginase/deacetylase"/>
    <property type="match status" value="1"/>
</dbReference>
<dbReference type="InterPro" id="IPR000286">
    <property type="entry name" value="HDACs"/>
</dbReference>
<dbReference type="PaxDb" id="589924-Ferp_2232"/>
<dbReference type="eggNOG" id="arCOG00324">
    <property type="taxonomic scope" value="Archaea"/>
</dbReference>
<dbReference type="EMBL" id="CP001899">
    <property type="protein sequence ID" value="ADC66358.1"/>
    <property type="molecule type" value="Genomic_DNA"/>
</dbReference>
<reference evidence="3" key="1">
    <citation type="submission" date="2010-02" db="EMBL/GenBank/DDBJ databases">
        <title>Complete sequence of Ferroglobus placidus DSM 10642.</title>
        <authorList>
            <consortium name="US DOE Joint Genome Institute"/>
            <person name="Lucas S."/>
            <person name="Copeland A."/>
            <person name="Lapidus A."/>
            <person name="Cheng J.-F."/>
            <person name="Bruce D."/>
            <person name="Goodwin L."/>
            <person name="Pitluck S."/>
            <person name="Saunders E."/>
            <person name="Brettin T."/>
            <person name="Detter J.C."/>
            <person name="Han C."/>
            <person name="Tapia R."/>
            <person name="Larimer F."/>
            <person name="Land M."/>
            <person name="Hauser L."/>
            <person name="Kyrpides N."/>
            <person name="Ivanova N."/>
            <person name="Holmes D."/>
            <person name="Lovley D."/>
            <person name="Kyrpides N."/>
            <person name="Anderson I.J."/>
            <person name="Woyke T."/>
        </authorList>
    </citation>
    <scope>NUCLEOTIDE SEQUENCE [LARGE SCALE GENOMIC DNA]</scope>
    <source>
        <strain evidence="3">DSM 10642 / AEDII12DO</strain>
    </source>
</reference>
<dbReference type="Proteomes" id="UP000002613">
    <property type="component" value="Chromosome"/>
</dbReference>
<gene>
    <name evidence="2" type="ordered locus">Ferp_2232</name>
</gene>
<dbReference type="CDD" id="cd09301">
    <property type="entry name" value="HDAC"/>
    <property type="match status" value="1"/>
</dbReference>
<evidence type="ECO:0000313" key="3">
    <source>
        <dbReference type="Proteomes" id="UP000002613"/>
    </source>
</evidence>
<keyword evidence="3" id="KW-1185">Reference proteome</keyword>
<dbReference type="OrthoDB" id="146567at2157"/>
<evidence type="ECO:0000259" key="1">
    <source>
        <dbReference type="Pfam" id="PF00850"/>
    </source>
</evidence>
<dbReference type="GO" id="GO:0004407">
    <property type="term" value="F:histone deacetylase activity"/>
    <property type="evidence" value="ECO:0007669"/>
    <property type="project" value="TreeGrafter"/>
</dbReference>
<protein>
    <submittedName>
        <fullName evidence="2">Histone deacetylase superfamily</fullName>
    </submittedName>
</protein>
<organism evidence="2 3">
    <name type="scientific">Ferroglobus placidus (strain DSM 10642 / AEDII12DO)</name>
    <dbReference type="NCBI Taxonomy" id="589924"/>
    <lineage>
        <taxon>Archaea</taxon>
        <taxon>Methanobacteriati</taxon>
        <taxon>Methanobacteriota</taxon>
        <taxon>Archaeoglobi</taxon>
        <taxon>Archaeoglobales</taxon>
        <taxon>Archaeoglobaceae</taxon>
        <taxon>Ferroglobus</taxon>
    </lineage>
</organism>